<dbReference type="EMBL" id="FBWG01000038">
    <property type="protein sequence ID" value="CUX54451.1"/>
    <property type="molecule type" value="Genomic_DNA"/>
</dbReference>
<name>A0A1S7RMD6_9HYPH</name>
<protein>
    <submittedName>
        <fullName evidence="1">Uncharacterized protein</fullName>
    </submittedName>
</protein>
<proteinExistence type="predicted"/>
<gene>
    <name evidence="1" type="ORF">AGR7C_Lc20130</name>
</gene>
<dbReference type="AlphaFoldDB" id="A0A1S7RMD6"/>
<evidence type="ECO:0000313" key="1">
    <source>
        <dbReference type="EMBL" id="CUX54451.1"/>
    </source>
</evidence>
<dbReference type="Proteomes" id="UP000191987">
    <property type="component" value="Unassembled WGS sequence"/>
</dbReference>
<evidence type="ECO:0000313" key="2">
    <source>
        <dbReference type="Proteomes" id="UP000191987"/>
    </source>
</evidence>
<reference evidence="1 2" key="1">
    <citation type="submission" date="2016-01" db="EMBL/GenBank/DDBJ databases">
        <authorList>
            <person name="Oliw E.H."/>
        </authorList>
    </citation>
    <scope>NUCLEOTIDE SEQUENCE [LARGE SCALE GENOMIC DNA]</scope>
    <source>
        <strain evidence="1 2">Zutra 3-1</strain>
    </source>
</reference>
<sequence>MTFGHMIRTEAKPFLSAQIGHENLLFKPVLFDFWNGNFTSYDMGPILYFDVGSYFWCLLRSAVFDVCLVLDDLPF</sequence>
<accession>A0A1S7RMD6</accession>
<organism evidence="1 2">
    <name type="scientific">Agrobacterium deltaense Zutra 3/1</name>
    <dbReference type="NCBI Taxonomy" id="1183427"/>
    <lineage>
        <taxon>Bacteria</taxon>
        <taxon>Pseudomonadati</taxon>
        <taxon>Pseudomonadota</taxon>
        <taxon>Alphaproteobacteria</taxon>
        <taxon>Hyphomicrobiales</taxon>
        <taxon>Rhizobiaceae</taxon>
        <taxon>Rhizobium/Agrobacterium group</taxon>
        <taxon>Agrobacterium</taxon>
    </lineage>
</organism>